<accession>A0ABM1DTJ0</accession>
<name>A0ABM1DTJ0_PRICU</name>
<feature type="transmembrane region" description="Helical" evidence="5">
    <location>
        <begin position="485"/>
        <end position="508"/>
    </location>
</feature>
<dbReference type="PROSITE" id="PS50850">
    <property type="entry name" value="MFS"/>
    <property type="match status" value="1"/>
</dbReference>
<feature type="transmembrane region" description="Helical" evidence="5">
    <location>
        <begin position="277"/>
        <end position="295"/>
    </location>
</feature>
<organism evidence="7 8">
    <name type="scientific">Priapulus caudatus</name>
    <name type="common">Priapulid worm</name>
    <dbReference type="NCBI Taxonomy" id="37621"/>
    <lineage>
        <taxon>Eukaryota</taxon>
        <taxon>Metazoa</taxon>
        <taxon>Ecdysozoa</taxon>
        <taxon>Scalidophora</taxon>
        <taxon>Priapulida</taxon>
        <taxon>Priapulimorpha</taxon>
        <taxon>Priapulimorphida</taxon>
        <taxon>Priapulidae</taxon>
        <taxon>Priapulus</taxon>
    </lineage>
</organism>
<evidence type="ECO:0000256" key="3">
    <source>
        <dbReference type="ARBA" id="ARBA00022989"/>
    </source>
</evidence>
<dbReference type="Pfam" id="PF00083">
    <property type="entry name" value="Sugar_tr"/>
    <property type="match status" value="1"/>
</dbReference>
<protein>
    <submittedName>
        <fullName evidence="8">Solute carrier family 22 member 21-like isoform X1</fullName>
    </submittedName>
</protein>
<feature type="transmembrane region" description="Helical" evidence="5">
    <location>
        <begin position="395"/>
        <end position="417"/>
    </location>
</feature>
<sequence>MAKKDRSNVEDSKPLDDFDSILYEIGNLGRWQLIAFFFAASGSFAQAFHNIVMPFLGATPEHWCRVPELELLPEHMQKNFSIPLEENNGDVTYSQCTMFVARDYSQLAALYRNGSLETVPASFFSNVEQAKCQHGWLYDASFRSSTLVTEWDLVCGKQALAASAQSVYMLGMIAGCYGFGTLADMKGRKWTVLLSSLIFALSATAASFSPNLITFFILRLIIGAASAGTCNAAYIYGIESVGPLYRNRVGVGASLAYSTGHVLVALCAWVFRDWRYLEFSISIWLFAMLIWYFIIPESPRWLYAQGRMDECEHALRRVAKRNRKAYPDHIDLKQHLKSYRVTTTDGKSREANITDLVRTPNMRKISFIMWMQWFTVALVYYGLALNSANLGTNPYMSFVIMALVGYPANYPCTALILKHLGRRLSLSLTALIGGASCLFIALPWPTHLNWVIVTLATIGMFGANGMFTVNMLYTGELYPTVVRNIGFGTGFTWARFAGLLAPYVVLLGKYSRELPLIISVVLAIAAAIMALFLPEP</sequence>
<feature type="transmembrane region" description="Helical" evidence="5">
    <location>
        <begin position="424"/>
        <end position="444"/>
    </location>
</feature>
<comment type="subcellular location">
    <subcellularLocation>
        <location evidence="1">Membrane</location>
        <topology evidence="1">Multi-pass membrane protein</topology>
    </subcellularLocation>
</comment>
<dbReference type="Gene3D" id="1.20.1250.20">
    <property type="entry name" value="MFS general substrate transporter like domains"/>
    <property type="match status" value="1"/>
</dbReference>
<keyword evidence="7" id="KW-1185">Reference proteome</keyword>
<dbReference type="InterPro" id="IPR005828">
    <property type="entry name" value="MFS_sugar_transport-like"/>
</dbReference>
<feature type="transmembrane region" description="Helical" evidence="5">
    <location>
        <begin position="365"/>
        <end position="383"/>
    </location>
</feature>
<keyword evidence="2 5" id="KW-0812">Transmembrane</keyword>
<feature type="transmembrane region" description="Helical" evidence="5">
    <location>
        <begin position="166"/>
        <end position="183"/>
    </location>
</feature>
<feature type="transmembrane region" description="Helical" evidence="5">
    <location>
        <begin position="249"/>
        <end position="271"/>
    </location>
</feature>
<dbReference type="PANTHER" id="PTHR24064">
    <property type="entry name" value="SOLUTE CARRIER FAMILY 22 MEMBER"/>
    <property type="match status" value="1"/>
</dbReference>
<evidence type="ECO:0000256" key="1">
    <source>
        <dbReference type="ARBA" id="ARBA00004141"/>
    </source>
</evidence>
<feature type="transmembrane region" description="Helical" evidence="5">
    <location>
        <begin position="514"/>
        <end position="533"/>
    </location>
</feature>
<feature type="transmembrane region" description="Helical" evidence="5">
    <location>
        <begin position="215"/>
        <end position="237"/>
    </location>
</feature>
<evidence type="ECO:0000256" key="4">
    <source>
        <dbReference type="ARBA" id="ARBA00023136"/>
    </source>
</evidence>
<evidence type="ECO:0000313" key="7">
    <source>
        <dbReference type="Proteomes" id="UP000695022"/>
    </source>
</evidence>
<dbReference type="InterPro" id="IPR036259">
    <property type="entry name" value="MFS_trans_sf"/>
</dbReference>
<keyword evidence="3 5" id="KW-1133">Transmembrane helix</keyword>
<dbReference type="Proteomes" id="UP000695022">
    <property type="component" value="Unplaced"/>
</dbReference>
<evidence type="ECO:0000256" key="2">
    <source>
        <dbReference type="ARBA" id="ARBA00022692"/>
    </source>
</evidence>
<dbReference type="RefSeq" id="XP_014663261.1">
    <property type="nucleotide sequence ID" value="XM_014807775.1"/>
</dbReference>
<reference evidence="8" key="1">
    <citation type="submission" date="2025-08" db="UniProtKB">
        <authorList>
            <consortium name="RefSeq"/>
        </authorList>
    </citation>
    <scope>IDENTIFICATION</scope>
</reference>
<dbReference type="CDD" id="cd17317">
    <property type="entry name" value="MFS_SLC22"/>
    <property type="match status" value="1"/>
</dbReference>
<dbReference type="SUPFAM" id="SSF103473">
    <property type="entry name" value="MFS general substrate transporter"/>
    <property type="match status" value="1"/>
</dbReference>
<dbReference type="GeneID" id="106805963"/>
<gene>
    <name evidence="8" type="primary">LOC106805963</name>
</gene>
<feature type="transmembrane region" description="Helical" evidence="5">
    <location>
        <begin position="190"/>
        <end position="209"/>
    </location>
</feature>
<keyword evidence="4 5" id="KW-0472">Membrane</keyword>
<feature type="transmembrane region" description="Helical" evidence="5">
    <location>
        <begin position="450"/>
        <end position="473"/>
    </location>
</feature>
<evidence type="ECO:0000313" key="8">
    <source>
        <dbReference type="RefSeq" id="XP_014663261.1"/>
    </source>
</evidence>
<dbReference type="InterPro" id="IPR020846">
    <property type="entry name" value="MFS_dom"/>
</dbReference>
<evidence type="ECO:0000256" key="5">
    <source>
        <dbReference type="SAM" id="Phobius"/>
    </source>
</evidence>
<proteinExistence type="predicted"/>
<feature type="domain" description="Major facilitator superfamily (MFS) profile" evidence="6">
    <location>
        <begin position="106"/>
        <end position="536"/>
    </location>
</feature>
<evidence type="ECO:0000259" key="6">
    <source>
        <dbReference type="PROSITE" id="PS50850"/>
    </source>
</evidence>